<dbReference type="HOGENOM" id="CLU_451230_0_0_1"/>
<dbReference type="InterPro" id="IPR023152">
    <property type="entry name" value="RasGAP_CS"/>
</dbReference>
<protein>
    <recommendedName>
        <fullName evidence="10">Ras GTPase-activating protein 1</fullName>
    </recommendedName>
</protein>
<evidence type="ECO:0000256" key="2">
    <source>
        <dbReference type="ARBA" id="ARBA00022999"/>
    </source>
</evidence>
<dbReference type="CDD" id="cd05391">
    <property type="entry name" value="RasGAP_p120GAP"/>
    <property type="match status" value="1"/>
</dbReference>
<evidence type="ECO:0000259" key="5">
    <source>
        <dbReference type="PROSITE" id="PS50003"/>
    </source>
</evidence>
<dbReference type="InParanoid" id="A7SJB4"/>
<dbReference type="PROSITE" id="PS50018">
    <property type="entry name" value="RAS_GTPASE_ACTIV_2"/>
    <property type="match status" value="1"/>
</dbReference>
<dbReference type="InterPro" id="IPR001849">
    <property type="entry name" value="PH_domain"/>
</dbReference>
<dbReference type="SMART" id="SM00239">
    <property type="entry name" value="C2"/>
    <property type="match status" value="1"/>
</dbReference>
<organism evidence="8 9">
    <name type="scientific">Nematostella vectensis</name>
    <name type="common">Starlet sea anemone</name>
    <dbReference type="NCBI Taxonomy" id="45351"/>
    <lineage>
        <taxon>Eukaryota</taxon>
        <taxon>Metazoa</taxon>
        <taxon>Cnidaria</taxon>
        <taxon>Anthozoa</taxon>
        <taxon>Hexacorallia</taxon>
        <taxon>Actiniaria</taxon>
        <taxon>Edwardsiidae</taxon>
        <taxon>Nematostella</taxon>
    </lineage>
</organism>
<dbReference type="AlphaFoldDB" id="A7SJB4"/>
<dbReference type="EMBL" id="DS469676">
    <property type="protein sequence ID" value="EDO36190.1"/>
    <property type="molecule type" value="Genomic_DNA"/>
</dbReference>
<keyword evidence="1" id="KW-0343">GTPase activation</keyword>
<dbReference type="PROSITE" id="PS50001">
    <property type="entry name" value="SH2"/>
    <property type="match status" value="1"/>
</dbReference>
<dbReference type="InterPro" id="IPR011993">
    <property type="entry name" value="PH-like_dom_sf"/>
</dbReference>
<feature type="domain" description="Ras-GAP" evidence="7">
    <location>
        <begin position="388"/>
        <end position="582"/>
    </location>
</feature>
<dbReference type="InterPro" id="IPR001936">
    <property type="entry name" value="RasGAP_dom"/>
</dbReference>
<dbReference type="Gene3D" id="2.30.29.30">
    <property type="entry name" value="Pleckstrin-homology domain (PH domain)/Phosphotyrosine-binding domain (PTB)"/>
    <property type="match status" value="1"/>
</dbReference>
<dbReference type="Pfam" id="PF00616">
    <property type="entry name" value="RasGAP"/>
    <property type="match status" value="2"/>
</dbReference>
<dbReference type="SUPFAM" id="SSF50729">
    <property type="entry name" value="PH domain-like"/>
    <property type="match status" value="1"/>
</dbReference>
<evidence type="ECO:0000259" key="4">
    <source>
        <dbReference type="PROSITE" id="PS50001"/>
    </source>
</evidence>
<dbReference type="GO" id="GO:1902531">
    <property type="term" value="P:regulation of intracellular signal transduction"/>
    <property type="evidence" value="ECO:0000318"/>
    <property type="project" value="GO_Central"/>
</dbReference>
<evidence type="ECO:0000313" key="9">
    <source>
        <dbReference type="Proteomes" id="UP000001593"/>
    </source>
</evidence>
<dbReference type="CDD" id="cd13260">
    <property type="entry name" value="PH_RASA1"/>
    <property type="match status" value="1"/>
</dbReference>
<dbReference type="PROSITE" id="PS00509">
    <property type="entry name" value="RAS_GTPASE_ACTIV_1"/>
    <property type="match status" value="1"/>
</dbReference>
<dbReference type="Pfam" id="PF00168">
    <property type="entry name" value="C2"/>
    <property type="match status" value="1"/>
</dbReference>
<keyword evidence="2 3" id="KW-0727">SH2 domain</keyword>
<dbReference type="InterPro" id="IPR039360">
    <property type="entry name" value="Ras_GTPase"/>
</dbReference>
<feature type="domain" description="C2" evidence="6">
    <location>
        <begin position="217"/>
        <end position="332"/>
    </location>
</feature>
<dbReference type="PANTHER" id="PTHR10194:SF146">
    <property type="entry name" value="RAS GTPASE-ACTIVATING PROTEIN 1"/>
    <property type="match status" value="1"/>
</dbReference>
<dbReference type="eggNOG" id="KOG3508">
    <property type="taxonomic scope" value="Eukaryota"/>
</dbReference>
<dbReference type="STRING" id="45351.A7SJB4"/>
<evidence type="ECO:0000256" key="1">
    <source>
        <dbReference type="ARBA" id="ARBA00022468"/>
    </source>
</evidence>
<feature type="domain" description="SH2" evidence="4">
    <location>
        <begin position="1"/>
        <end position="75"/>
    </location>
</feature>
<dbReference type="SMART" id="SM00233">
    <property type="entry name" value="PH"/>
    <property type="match status" value="1"/>
</dbReference>
<dbReference type="CDD" id="cd08400">
    <property type="entry name" value="C2_Ras_p21A1"/>
    <property type="match status" value="1"/>
</dbReference>
<name>A7SJB4_NEMVE</name>
<feature type="domain" description="PH" evidence="5">
    <location>
        <begin position="119"/>
        <end position="220"/>
    </location>
</feature>
<dbReference type="Proteomes" id="UP000001593">
    <property type="component" value="Unassembled WGS sequence"/>
</dbReference>
<evidence type="ECO:0000256" key="3">
    <source>
        <dbReference type="PROSITE-ProRule" id="PRU00191"/>
    </source>
</evidence>
<dbReference type="InterPro" id="IPR035892">
    <property type="entry name" value="C2_domain_sf"/>
</dbReference>
<keyword evidence="9" id="KW-1185">Reference proteome</keyword>
<dbReference type="PhylomeDB" id="A7SJB4"/>
<dbReference type="PROSITE" id="PS50004">
    <property type="entry name" value="C2"/>
    <property type="match status" value="1"/>
</dbReference>
<evidence type="ECO:0000259" key="6">
    <source>
        <dbReference type="PROSITE" id="PS50004"/>
    </source>
</evidence>
<dbReference type="Pfam" id="PF00169">
    <property type="entry name" value="PH"/>
    <property type="match status" value="1"/>
</dbReference>
<dbReference type="GO" id="GO:0005096">
    <property type="term" value="F:GTPase activator activity"/>
    <property type="evidence" value="ECO:0000318"/>
    <property type="project" value="GO_Central"/>
</dbReference>
<gene>
    <name evidence="8" type="ORF">NEMVEDRAFT_v1g190378</name>
</gene>
<dbReference type="InterPro" id="IPR000980">
    <property type="entry name" value="SH2"/>
</dbReference>
<reference evidence="8 9" key="1">
    <citation type="journal article" date="2007" name="Science">
        <title>Sea anemone genome reveals ancestral eumetazoan gene repertoire and genomic organization.</title>
        <authorList>
            <person name="Putnam N.H."/>
            <person name="Srivastava M."/>
            <person name="Hellsten U."/>
            <person name="Dirks B."/>
            <person name="Chapman J."/>
            <person name="Salamov A."/>
            <person name="Terry A."/>
            <person name="Shapiro H."/>
            <person name="Lindquist E."/>
            <person name="Kapitonov V.V."/>
            <person name="Jurka J."/>
            <person name="Genikhovich G."/>
            <person name="Grigoriev I.V."/>
            <person name="Lucas S.M."/>
            <person name="Steele R.E."/>
            <person name="Finnerty J.R."/>
            <person name="Technau U."/>
            <person name="Martindale M.Q."/>
            <person name="Rokhsar D.S."/>
        </authorList>
    </citation>
    <scope>NUCLEOTIDE SEQUENCE [LARGE SCALE GENOMIC DNA]</scope>
    <source>
        <strain evidence="9">CH2 X CH6</strain>
    </source>
</reference>
<dbReference type="Gene3D" id="2.60.40.150">
    <property type="entry name" value="C2 domain"/>
    <property type="match status" value="1"/>
</dbReference>
<dbReference type="SMART" id="SM00252">
    <property type="entry name" value="SH2"/>
    <property type="match status" value="1"/>
</dbReference>
<dbReference type="OMA" id="MFNIISX"/>
<proteinExistence type="predicted"/>
<evidence type="ECO:0000259" key="7">
    <source>
        <dbReference type="PROSITE" id="PS50018"/>
    </source>
</evidence>
<dbReference type="SUPFAM" id="SSF55550">
    <property type="entry name" value="SH2 domain"/>
    <property type="match status" value="1"/>
</dbReference>
<dbReference type="SUPFAM" id="SSF49562">
    <property type="entry name" value="C2 domain (Calcium/lipid-binding domain, CaLB)"/>
    <property type="match status" value="1"/>
</dbReference>
<accession>A7SJB4</accession>
<dbReference type="InterPro" id="IPR000008">
    <property type="entry name" value="C2_dom"/>
</dbReference>
<evidence type="ECO:0000313" key="8">
    <source>
        <dbReference type="EMBL" id="EDO36190.1"/>
    </source>
</evidence>
<dbReference type="InterPro" id="IPR008936">
    <property type="entry name" value="Rho_GTPase_activation_prot"/>
</dbReference>
<dbReference type="Pfam" id="PF00017">
    <property type="entry name" value="SH2"/>
    <property type="match status" value="1"/>
</dbReference>
<dbReference type="Gene3D" id="3.30.505.10">
    <property type="entry name" value="SH2 domain"/>
    <property type="match status" value="1"/>
</dbReference>
<dbReference type="SUPFAM" id="SSF48350">
    <property type="entry name" value="GTPase activation domain, GAP"/>
    <property type="match status" value="1"/>
</dbReference>
<dbReference type="PROSITE" id="PS50003">
    <property type="entry name" value="PH_DOMAIN"/>
    <property type="match status" value="1"/>
</dbReference>
<dbReference type="SMART" id="SM00323">
    <property type="entry name" value="RasGAP"/>
    <property type="match status" value="1"/>
</dbReference>
<dbReference type="PANTHER" id="PTHR10194">
    <property type="entry name" value="RAS GTPASE-ACTIVATING PROTEINS"/>
    <property type="match status" value="1"/>
</dbReference>
<sequence length="681" mass="77696">MRDGAVGSFMIRPSDKSPGDYSLSLRYQDGVTRFLIRRQGQQYTMGGRVFCSIDDVVKRYKHEHIVEGLSLNEPVLRPSVLEIPNRPTTPSNRCSDQMDGFTFPPQTSGQVSIINTSQQASKRGYLVKKGHRNKWKRMFCVLDADEQRLSFFENEKRTKPKMLLDLTFSTVYAVLESFFGRPNCFQVVVRALGESRMTYLCADTPDLANEWMDAVQKICGKSKSLDVIDVDVKQLRSLELNVIEAHKLPLNKVSHPYCMVSLNEVKTCRTKTFEGQTPLWNEEFKFNDLPSDVSSFTLSLYNKSWRTKDVLIGHVLVPLNKLPKGQTVDDWYPLAAASHGKAEVGNVRIRVKFTHEIIMPVEEYEALKEILLDEDLVAVTALGQVCKDRVVLASTLLKIFRHEKQEIFLLKTMNAREIEKQDEQATLFRGASLATSLMDQYMKMVAIPYLQHTIKDVILKILECKQSCELNPAKMEKGADTVVNLKQLLEFLFEAIDAIFTSAEECPKTLRYLFGCLQQNVKDKWADNQTVRTRVVSGFLFLRLFCPAIMNPKTCNLMSELPSATAARTLTLVAKCLQKLANLVEFGAKESCMTPVNPFMQKNRERMVSFMDELSDVRECPKTHEQVSSDPARDLASLHDLCIVYENELKQLSTTQTDLKKLVSVIEALRRREQQYVQESR</sequence>
<dbReference type="InterPro" id="IPR036860">
    <property type="entry name" value="SH2_dom_sf"/>
</dbReference>
<evidence type="ECO:0008006" key="10">
    <source>
        <dbReference type="Google" id="ProtNLM"/>
    </source>
</evidence>
<dbReference type="Gene3D" id="1.10.506.10">
    <property type="entry name" value="GTPase Activation - p120gap, domain 1"/>
    <property type="match status" value="2"/>
</dbReference>